<comment type="caution">
    <text evidence="1">The sequence shown here is derived from an EMBL/GenBank/DDBJ whole genome shotgun (WGS) entry which is preliminary data.</text>
</comment>
<keyword evidence="2" id="KW-1185">Reference proteome</keyword>
<reference evidence="2" key="1">
    <citation type="submission" date="2023-07" db="EMBL/GenBank/DDBJ databases">
        <title>Molecular identification of indigenous halophilic bacteria isolated from red sea cost, biodegradation of synthetic dyes and assessment of degraded metabolite toxicity.</title>
        <authorList>
            <person name="Chaieb K."/>
            <person name="Altayb H.N."/>
        </authorList>
    </citation>
    <scope>NUCLEOTIDE SEQUENCE [LARGE SCALE GENOMIC DNA]</scope>
    <source>
        <strain evidence="2">K20</strain>
    </source>
</reference>
<gene>
    <name evidence="1" type="ORF">LDJ79_04335</name>
</gene>
<organism evidence="1 2">
    <name type="scientific">Vibrio tritonius</name>
    <dbReference type="NCBI Taxonomy" id="1435069"/>
    <lineage>
        <taxon>Bacteria</taxon>
        <taxon>Pseudomonadati</taxon>
        <taxon>Pseudomonadota</taxon>
        <taxon>Gammaproteobacteria</taxon>
        <taxon>Vibrionales</taxon>
        <taxon>Vibrionaceae</taxon>
        <taxon>Vibrio</taxon>
    </lineage>
</organism>
<sequence>MFNQSKLLVWYEVASQKVVLGEALSSGVYDIASMWRHVPTDWEEQDRLGYRLSLFDADGREIAAKPISVGLVDEILSGMKQARA</sequence>
<evidence type="ECO:0008006" key="3">
    <source>
        <dbReference type="Google" id="ProtNLM"/>
    </source>
</evidence>
<evidence type="ECO:0000313" key="2">
    <source>
        <dbReference type="Proteomes" id="UP001199044"/>
    </source>
</evidence>
<evidence type="ECO:0000313" key="1">
    <source>
        <dbReference type="EMBL" id="MCA2015327.1"/>
    </source>
</evidence>
<proteinExistence type="predicted"/>
<dbReference type="EMBL" id="JAIWIU010000025">
    <property type="protein sequence ID" value="MCA2015327.1"/>
    <property type="molecule type" value="Genomic_DNA"/>
</dbReference>
<accession>A0ABS7YJU7</accession>
<dbReference type="Proteomes" id="UP001199044">
    <property type="component" value="Unassembled WGS sequence"/>
</dbReference>
<name>A0ABS7YJU7_9VIBR</name>
<protein>
    <recommendedName>
        <fullName evidence="3">30S ribosomal protein S6 modification protein</fullName>
    </recommendedName>
</protein>
<dbReference type="RefSeq" id="WP_068713478.1">
    <property type="nucleotide sequence ID" value="NZ_AP014635.1"/>
</dbReference>